<dbReference type="EMBL" id="GEVI01005313">
    <property type="protein sequence ID" value="JAU27007.1"/>
    <property type="molecule type" value="Transcribed_RNA"/>
</dbReference>
<sequence length="98" mass="10791">MTRLAVRKITTNTQRGFPQTYTVFLDADLPRMTGMWGGLIFAAKCGEKCLIVLIILSLKVAAKLSLRKAMLRAVKAAPTIASGLVISARPRMKITRMK</sequence>
<gene>
    <name evidence="1" type="ORF">GA_TR6498_c4_g1_i1_g.21698</name>
</gene>
<proteinExistence type="predicted"/>
<reference evidence="1" key="1">
    <citation type="submission" date="2016-07" db="EMBL/GenBank/DDBJ databases">
        <title>De novo transcriptome assembly of four accessions of the metal hyperaccumulator plant Noccaea caerulescens.</title>
        <authorList>
            <person name="Blande D."/>
            <person name="Halimaa P."/>
            <person name="Tervahauta A.I."/>
            <person name="Aarts M.G."/>
            <person name="Karenlampi S.O."/>
        </authorList>
    </citation>
    <scope>NUCLEOTIDE SEQUENCE</scope>
</reference>
<evidence type="ECO:0000313" key="1">
    <source>
        <dbReference type="EMBL" id="JAU27007.1"/>
    </source>
</evidence>
<dbReference type="AlphaFoldDB" id="A0A1J3E6F8"/>
<organism evidence="1">
    <name type="scientific">Noccaea caerulescens</name>
    <name type="common">Alpine penny-cress</name>
    <name type="synonym">Thlaspi caerulescens</name>
    <dbReference type="NCBI Taxonomy" id="107243"/>
    <lineage>
        <taxon>Eukaryota</taxon>
        <taxon>Viridiplantae</taxon>
        <taxon>Streptophyta</taxon>
        <taxon>Embryophyta</taxon>
        <taxon>Tracheophyta</taxon>
        <taxon>Spermatophyta</taxon>
        <taxon>Magnoliopsida</taxon>
        <taxon>eudicotyledons</taxon>
        <taxon>Gunneridae</taxon>
        <taxon>Pentapetalae</taxon>
        <taxon>rosids</taxon>
        <taxon>malvids</taxon>
        <taxon>Brassicales</taxon>
        <taxon>Brassicaceae</taxon>
        <taxon>Coluteocarpeae</taxon>
        <taxon>Noccaea</taxon>
    </lineage>
</organism>
<protein>
    <submittedName>
        <fullName evidence="1">Uncharacterized protein</fullName>
    </submittedName>
</protein>
<accession>A0A1J3E6F8</accession>
<name>A0A1J3E6F8_NOCCA</name>